<feature type="region of interest" description="Disordered" evidence="6">
    <location>
        <begin position="1"/>
        <end position="70"/>
    </location>
</feature>
<keyword evidence="2" id="KW-1003">Cell membrane</keyword>
<feature type="transmembrane region" description="Helical" evidence="7">
    <location>
        <begin position="119"/>
        <end position="144"/>
    </location>
</feature>
<dbReference type="AlphaFoldDB" id="F1YMZ3"/>
<dbReference type="InterPro" id="IPR010432">
    <property type="entry name" value="RDD"/>
</dbReference>
<feature type="compositionally biased region" description="Polar residues" evidence="6">
    <location>
        <begin position="56"/>
        <end position="65"/>
    </location>
</feature>
<feature type="transmembrane region" description="Helical" evidence="7">
    <location>
        <begin position="227"/>
        <end position="246"/>
    </location>
</feature>
<proteinExistence type="predicted"/>
<name>F1YMZ3_9ACTN</name>
<comment type="subcellular location">
    <subcellularLocation>
        <location evidence="1">Cell membrane</location>
        <topology evidence="1">Multi-pass membrane protein</topology>
    </subcellularLocation>
</comment>
<keyword evidence="5 7" id="KW-0472">Membrane</keyword>
<evidence type="ECO:0000313" key="9">
    <source>
        <dbReference type="EMBL" id="EGD53880.1"/>
    </source>
</evidence>
<evidence type="ECO:0000256" key="1">
    <source>
        <dbReference type="ARBA" id="ARBA00004651"/>
    </source>
</evidence>
<keyword evidence="10" id="KW-1185">Reference proteome</keyword>
<gene>
    <name evidence="9" type="ORF">SCNU_16503</name>
</gene>
<reference evidence="9 10" key="1">
    <citation type="journal article" date="2011" name="J. Bacteriol.">
        <title>Draft Genome Sequence of Gordonia neofelifaecis NRRL B-59395, a Cholesterol-Degrading Actinomycete.</title>
        <authorList>
            <person name="Ge F."/>
            <person name="Li W."/>
            <person name="Chen G."/>
            <person name="Liu Y."/>
            <person name="Zhang G."/>
            <person name="Yong B."/>
            <person name="Wang Q."/>
            <person name="Wang N."/>
            <person name="Huang Z."/>
            <person name="Li W."/>
            <person name="Wang J."/>
            <person name="Wu C."/>
            <person name="Xie Q."/>
            <person name="Liu G."/>
        </authorList>
    </citation>
    <scope>NUCLEOTIDE SEQUENCE [LARGE SCALE GENOMIC DNA]</scope>
    <source>
        <strain evidence="9 10">NRRL B-59395</strain>
    </source>
</reference>
<dbReference type="PANTHER" id="PTHR36115:SF4">
    <property type="entry name" value="MEMBRANE PROTEIN"/>
    <property type="match status" value="1"/>
</dbReference>
<evidence type="ECO:0000256" key="4">
    <source>
        <dbReference type="ARBA" id="ARBA00022989"/>
    </source>
</evidence>
<dbReference type="EMBL" id="AEUD01000016">
    <property type="protein sequence ID" value="EGD53880.1"/>
    <property type="molecule type" value="Genomic_DNA"/>
</dbReference>
<evidence type="ECO:0000256" key="5">
    <source>
        <dbReference type="ARBA" id="ARBA00023136"/>
    </source>
</evidence>
<dbReference type="PANTHER" id="PTHR36115">
    <property type="entry name" value="PROLINE-RICH ANTIGEN HOMOLOG-RELATED"/>
    <property type="match status" value="1"/>
</dbReference>
<evidence type="ECO:0000259" key="8">
    <source>
        <dbReference type="Pfam" id="PF06271"/>
    </source>
</evidence>
<evidence type="ECO:0000313" key="10">
    <source>
        <dbReference type="Proteomes" id="UP000035065"/>
    </source>
</evidence>
<feature type="domain" description="RDD" evidence="8">
    <location>
        <begin position="113"/>
        <end position="261"/>
    </location>
</feature>
<dbReference type="InterPro" id="IPR051791">
    <property type="entry name" value="Pra-immunoreactive"/>
</dbReference>
<dbReference type="Proteomes" id="UP000035065">
    <property type="component" value="Unassembled WGS sequence"/>
</dbReference>
<comment type="caution">
    <text evidence="9">The sequence shown here is derived from an EMBL/GenBank/DDBJ whole genome shotgun (WGS) entry which is preliminary data.</text>
</comment>
<feature type="transmembrane region" description="Helical" evidence="7">
    <location>
        <begin position="164"/>
        <end position="184"/>
    </location>
</feature>
<dbReference type="OrthoDB" id="9793824at2"/>
<evidence type="ECO:0000256" key="2">
    <source>
        <dbReference type="ARBA" id="ARBA00022475"/>
    </source>
</evidence>
<keyword evidence="3 7" id="KW-0812">Transmembrane</keyword>
<accession>F1YMZ3</accession>
<evidence type="ECO:0000256" key="7">
    <source>
        <dbReference type="SAM" id="Phobius"/>
    </source>
</evidence>
<evidence type="ECO:0000256" key="6">
    <source>
        <dbReference type="SAM" id="MobiDB-lite"/>
    </source>
</evidence>
<organism evidence="9 10">
    <name type="scientific">Gordonia neofelifaecis NRRL B-59395</name>
    <dbReference type="NCBI Taxonomy" id="644548"/>
    <lineage>
        <taxon>Bacteria</taxon>
        <taxon>Bacillati</taxon>
        <taxon>Actinomycetota</taxon>
        <taxon>Actinomycetes</taxon>
        <taxon>Mycobacteriales</taxon>
        <taxon>Gordoniaceae</taxon>
        <taxon>Gordonia</taxon>
    </lineage>
</organism>
<dbReference type="Pfam" id="PF06271">
    <property type="entry name" value="RDD"/>
    <property type="match status" value="1"/>
</dbReference>
<sequence>MTNTPGDAQPDRQPDPFAQTQVGPAMPASEPLPPAVDQFTPNPFGTEPSAAGQYRDSASPQNSYAAPQFGPAQYASQPGGWTAMPDSAYAPGYPPLAGLGNGDLVSAGRVRPATIGQRFLARLIDCVIYGIVFAVCVILGLGAVSASSDCRTNEFGVEHCQTSAAGAAGMFIAVGIVLLFGLLYEWLMIGLVGATLGKMAMKIKVVDQVSGATIGLGSAFVRQIIPFIGGFFCGVGQLVVYLSPLFDNSDRMQGWHDKAANDLVIVQP</sequence>
<dbReference type="eggNOG" id="COG1714">
    <property type="taxonomic scope" value="Bacteria"/>
</dbReference>
<dbReference type="GO" id="GO:0005886">
    <property type="term" value="C:plasma membrane"/>
    <property type="evidence" value="ECO:0007669"/>
    <property type="project" value="UniProtKB-SubCell"/>
</dbReference>
<dbReference type="RefSeq" id="WP_009680496.1">
    <property type="nucleotide sequence ID" value="NZ_AEUD01000016.1"/>
</dbReference>
<dbReference type="STRING" id="644548.SCNU_16503"/>
<keyword evidence="4 7" id="KW-1133">Transmembrane helix</keyword>
<protein>
    <recommendedName>
        <fullName evidence="8">RDD domain-containing protein</fullName>
    </recommendedName>
</protein>
<evidence type="ECO:0000256" key="3">
    <source>
        <dbReference type="ARBA" id="ARBA00022692"/>
    </source>
</evidence>